<reference evidence="3" key="1">
    <citation type="submission" date="2023-04" db="EMBL/GenBank/DDBJ databases">
        <title>Phytophthora fragariaefolia NBRC 109709.</title>
        <authorList>
            <person name="Ichikawa N."/>
            <person name="Sato H."/>
            <person name="Tonouchi N."/>
        </authorList>
    </citation>
    <scope>NUCLEOTIDE SEQUENCE</scope>
    <source>
        <strain evidence="3">NBRC 109709</strain>
    </source>
</reference>
<proteinExistence type="predicted"/>
<keyword evidence="4" id="KW-1185">Reference proteome</keyword>
<organism evidence="3 4">
    <name type="scientific">Phytophthora fragariaefolia</name>
    <dbReference type="NCBI Taxonomy" id="1490495"/>
    <lineage>
        <taxon>Eukaryota</taxon>
        <taxon>Sar</taxon>
        <taxon>Stramenopiles</taxon>
        <taxon>Oomycota</taxon>
        <taxon>Peronosporomycetes</taxon>
        <taxon>Peronosporales</taxon>
        <taxon>Peronosporaceae</taxon>
        <taxon>Phytophthora</taxon>
    </lineage>
</organism>
<dbReference type="SUPFAM" id="SSF53098">
    <property type="entry name" value="Ribonuclease H-like"/>
    <property type="match status" value="1"/>
</dbReference>
<dbReference type="InterPro" id="IPR000953">
    <property type="entry name" value="Chromo/chromo_shadow_dom"/>
</dbReference>
<evidence type="ECO:0000259" key="2">
    <source>
        <dbReference type="PROSITE" id="PS50013"/>
    </source>
</evidence>
<feature type="domain" description="Chromo" evidence="2">
    <location>
        <begin position="364"/>
        <end position="426"/>
    </location>
</feature>
<dbReference type="PROSITE" id="PS50013">
    <property type="entry name" value="CHROMO_2"/>
    <property type="match status" value="1"/>
</dbReference>
<dbReference type="CDD" id="cd00024">
    <property type="entry name" value="CD_CSD"/>
    <property type="match status" value="1"/>
</dbReference>
<dbReference type="InterPro" id="IPR016197">
    <property type="entry name" value="Chromo-like_dom_sf"/>
</dbReference>
<comment type="caution">
    <text evidence="3">The sequence shown here is derived from an EMBL/GenBank/DDBJ whole genome shotgun (WGS) entry which is preliminary data.</text>
</comment>
<sequence>MAMCQAESTTAVDKSATDPAEFKCPENEIDLDERATESTFRPDMNLPRDFVGHVLSFDGSAMSTENNGYGSCSWILWRLPSWDIEIAASAHLLATTVDIAEYTGMNNGVKAALERDITDLIIVGDSQLVIHQSMGAIACKEDTQMARHKKLTDQLSSVRYLHVLGRYNAAADSLATEAFGSKMGRVVLSGDRKAELKELNRISEVLYARADSADSARPKAEIAAASKNHARRVRFENEIKLDPAKRNQKSEQHKVAPVLSCSEAERLEFASPGASSRVRRVEGQAEASADKSRVPDSVNNDPVVMHAGRRRRISKTQDEELRWADQKTLLVREPDDLAHRRGNKASKMTDDFELGELDKGSDKYEVEAILDDKLRIATSTSRAQRLFKLKWVGYDEPTWVPLANLSCGSLLLDYFRDKKRDRRLQMVQVAAED</sequence>
<dbReference type="InterPro" id="IPR012337">
    <property type="entry name" value="RNaseH-like_sf"/>
</dbReference>
<feature type="region of interest" description="Disordered" evidence="1">
    <location>
        <begin position="271"/>
        <end position="302"/>
    </location>
</feature>
<dbReference type="InterPro" id="IPR002156">
    <property type="entry name" value="RNaseH_domain"/>
</dbReference>
<evidence type="ECO:0000313" key="4">
    <source>
        <dbReference type="Proteomes" id="UP001165121"/>
    </source>
</evidence>
<name>A0A9W7D662_9STRA</name>
<evidence type="ECO:0000256" key="1">
    <source>
        <dbReference type="SAM" id="MobiDB-lite"/>
    </source>
</evidence>
<dbReference type="OrthoDB" id="2016287at2759"/>
<accession>A0A9W7D662</accession>
<dbReference type="EMBL" id="BSXT01006226">
    <property type="protein sequence ID" value="GMF62165.1"/>
    <property type="molecule type" value="Genomic_DNA"/>
</dbReference>
<dbReference type="Pfam" id="PF13456">
    <property type="entry name" value="RVT_3"/>
    <property type="match status" value="1"/>
</dbReference>
<gene>
    <name evidence="3" type="ORF">Pfra01_002711500</name>
</gene>
<dbReference type="Gene3D" id="2.40.50.40">
    <property type="match status" value="1"/>
</dbReference>
<dbReference type="GO" id="GO:0004523">
    <property type="term" value="F:RNA-DNA hybrid ribonuclease activity"/>
    <property type="evidence" value="ECO:0007669"/>
    <property type="project" value="InterPro"/>
</dbReference>
<dbReference type="SUPFAM" id="SSF54160">
    <property type="entry name" value="Chromo domain-like"/>
    <property type="match status" value="1"/>
</dbReference>
<feature type="compositionally biased region" description="Basic and acidic residues" evidence="1">
    <location>
        <begin position="279"/>
        <end position="294"/>
    </location>
</feature>
<dbReference type="GO" id="GO:0003676">
    <property type="term" value="F:nucleic acid binding"/>
    <property type="evidence" value="ECO:0007669"/>
    <property type="project" value="InterPro"/>
</dbReference>
<evidence type="ECO:0000313" key="3">
    <source>
        <dbReference type="EMBL" id="GMF62165.1"/>
    </source>
</evidence>
<dbReference type="AlphaFoldDB" id="A0A9W7D662"/>
<dbReference type="Proteomes" id="UP001165121">
    <property type="component" value="Unassembled WGS sequence"/>
</dbReference>
<dbReference type="SMART" id="SM00298">
    <property type="entry name" value="CHROMO"/>
    <property type="match status" value="1"/>
</dbReference>
<dbReference type="Gene3D" id="3.30.420.10">
    <property type="entry name" value="Ribonuclease H-like superfamily/Ribonuclease H"/>
    <property type="match status" value="1"/>
</dbReference>
<dbReference type="InterPro" id="IPR036397">
    <property type="entry name" value="RNaseH_sf"/>
</dbReference>
<protein>
    <submittedName>
        <fullName evidence="3">Unnamed protein product</fullName>
    </submittedName>
</protein>